<dbReference type="CDD" id="cd10747">
    <property type="entry name" value="DnaJ_C"/>
    <property type="match status" value="1"/>
</dbReference>
<dbReference type="InterPro" id="IPR008971">
    <property type="entry name" value="HSP40/DnaJ_pept-bd"/>
</dbReference>
<dbReference type="Gene3D" id="2.60.260.20">
    <property type="entry name" value="Urease metallochaperone UreE, N-terminal domain"/>
    <property type="match status" value="2"/>
</dbReference>
<dbReference type="GO" id="GO:0005737">
    <property type="term" value="C:cytoplasm"/>
    <property type="evidence" value="ECO:0007669"/>
    <property type="project" value="TreeGrafter"/>
</dbReference>
<dbReference type="Proteomes" id="UP000013148">
    <property type="component" value="Unassembled WGS sequence"/>
</dbReference>
<sequence>MTLSMAKNYYEDLGVSRNATPDEIKKAYRKLARKYHPDVSKETDAEAKMQTINVAYDTLSNEEKKKQYDFELDNPYANTGGFGGQSTGQSGFDGSQFHRSYSSSGGQDFSGFEDLFGRFGGGFGGGHQQDFGQRGSQQQRSYKGEDQHASIEIPVSIGYEGATQSITLQIPTYNAYGEPEVQRKTLQVKIPKGMKEGQQIRLAKQGQAGINGGENGDLYIEIQYQDTDRIRVEGADVYYTVDVTPWEAALGQSIEIDTPAGKVKVTVPQNAKPNQQLRLKDKGIPHKTPGHLYLVINIVYPKATTETQQKAYQQFADAFTDFNPRS</sequence>
<keyword evidence="1" id="KW-0963">Cytoplasm</keyword>
<dbReference type="GO" id="GO:0051082">
    <property type="term" value="F:unfolded protein binding"/>
    <property type="evidence" value="ECO:0007669"/>
    <property type="project" value="InterPro"/>
</dbReference>
<dbReference type="AlphaFoldDB" id="N8YCN0"/>
<dbReference type="CDD" id="cd06257">
    <property type="entry name" value="DnaJ"/>
    <property type="match status" value="1"/>
</dbReference>
<evidence type="ECO:0000259" key="5">
    <source>
        <dbReference type="PROSITE" id="PS50076"/>
    </source>
</evidence>
<keyword evidence="7" id="KW-1185">Reference proteome</keyword>
<comment type="caution">
    <text evidence="6">The sequence shown here is derived from an EMBL/GenBank/DDBJ whole genome shotgun (WGS) entry which is preliminary data.</text>
</comment>
<organism evidence="6 7">
    <name type="scientific">Acinetobacter guillouiae NIPH 991</name>
    <dbReference type="NCBI Taxonomy" id="1217656"/>
    <lineage>
        <taxon>Bacteria</taxon>
        <taxon>Pseudomonadati</taxon>
        <taxon>Pseudomonadota</taxon>
        <taxon>Gammaproteobacteria</taxon>
        <taxon>Moraxellales</taxon>
        <taxon>Moraxellaceae</taxon>
        <taxon>Acinetobacter</taxon>
    </lineage>
</organism>
<dbReference type="PANTHER" id="PTHR43096">
    <property type="entry name" value="DNAJ HOMOLOG 1, MITOCHONDRIAL-RELATED"/>
    <property type="match status" value="1"/>
</dbReference>
<dbReference type="HOGENOM" id="CLU_017633_0_0_6"/>
<dbReference type="InterPro" id="IPR036869">
    <property type="entry name" value="J_dom_sf"/>
</dbReference>
<dbReference type="FunFam" id="2.60.260.20:FF:000008">
    <property type="entry name" value="Curved DNA-binding protein"/>
    <property type="match status" value="1"/>
</dbReference>
<dbReference type="EMBL" id="APPJ01000001">
    <property type="protein sequence ID" value="ENV19074.1"/>
    <property type="molecule type" value="Genomic_DNA"/>
</dbReference>
<dbReference type="PANTHER" id="PTHR43096:SF52">
    <property type="entry name" value="DNAJ HOMOLOG 1, MITOCHONDRIAL-RELATED"/>
    <property type="match status" value="1"/>
</dbReference>
<dbReference type="Pfam" id="PF01556">
    <property type="entry name" value="DnaJ_C"/>
    <property type="match status" value="1"/>
</dbReference>
<evidence type="ECO:0000256" key="2">
    <source>
        <dbReference type="ARBA" id="ARBA00023125"/>
    </source>
</evidence>
<feature type="domain" description="J" evidence="5">
    <location>
        <begin position="8"/>
        <end position="72"/>
    </location>
</feature>
<gene>
    <name evidence="6" type="ORF">F964_00169</name>
</gene>
<protein>
    <recommendedName>
        <fullName evidence="5">J domain-containing protein</fullName>
    </recommendedName>
</protein>
<keyword evidence="3" id="KW-0143">Chaperone</keyword>
<accession>N8YCN0</accession>
<dbReference type="eggNOG" id="COG0484">
    <property type="taxonomic scope" value="Bacteria"/>
</dbReference>
<dbReference type="Gene3D" id="1.10.287.110">
    <property type="entry name" value="DnaJ domain"/>
    <property type="match status" value="1"/>
</dbReference>
<proteinExistence type="predicted"/>
<dbReference type="SMART" id="SM00271">
    <property type="entry name" value="DnaJ"/>
    <property type="match status" value="1"/>
</dbReference>
<dbReference type="Pfam" id="PF00226">
    <property type="entry name" value="DnaJ"/>
    <property type="match status" value="1"/>
</dbReference>
<dbReference type="GO" id="GO:0042026">
    <property type="term" value="P:protein refolding"/>
    <property type="evidence" value="ECO:0007669"/>
    <property type="project" value="TreeGrafter"/>
</dbReference>
<evidence type="ECO:0000313" key="7">
    <source>
        <dbReference type="Proteomes" id="UP000013148"/>
    </source>
</evidence>
<dbReference type="SUPFAM" id="SSF49493">
    <property type="entry name" value="HSP40/DnaJ peptide-binding domain"/>
    <property type="match status" value="2"/>
</dbReference>
<reference evidence="6 7" key="1">
    <citation type="submission" date="2013-02" db="EMBL/GenBank/DDBJ databases">
        <title>The Genome Sequence of Acinetobacter guillouiae NIPH 991.</title>
        <authorList>
            <consortium name="The Broad Institute Genome Sequencing Platform"/>
            <consortium name="The Broad Institute Genome Sequencing Center for Infectious Disease"/>
            <person name="Cerqueira G."/>
            <person name="Feldgarden M."/>
            <person name="Courvalin P."/>
            <person name="Perichon B."/>
            <person name="Grillot-Courvalin C."/>
            <person name="Clermont D."/>
            <person name="Rocha E."/>
            <person name="Yoon E.-J."/>
            <person name="Nemec A."/>
            <person name="Walker B."/>
            <person name="Young S.K."/>
            <person name="Zeng Q."/>
            <person name="Gargeya S."/>
            <person name="Fitzgerald M."/>
            <person name="Haas B."/>
            <person name="Abouelleil A."/>
            <person name="Alvarado L."/>
            <person name="Arachchi H.M."/>
            <person name="Berlin A.M."/>
            <person name="Chapman S.B."/>
            <person name="Dewar J."/>
            <person name="Goldberg J."/>
            <person name="Griggs A."/>
            <person name="Gujja S."/>
            <person name="Hansen M."/>
            <person name="Howarth C."/>
            <person name="Imamovic A."/>
            <person name="Larimer J."/>
            <person name="McCowan C."/>
            <person name="Murphy C."/>
            <person name="Neiman D."/>
            <person name="Pearson M."/>
            <person name="Priest M."/>
            <person name="Roberts A."/>
            <person name="Saif S."/>
            <person name="Shea T."/>
            <person name="Sisk P."/>
            <person name="Sykes S."/>
            <person name="Wortman J."/>
            <person name="Nusbaum C."/>
            <person name="Birren B."/>
        </authorList>
    </citation>
    <scope>NUCLEOTIDE SEQUENCE [LARGE SCALE GENOMIC DNA]</scope>
    <source>
        <strain evidence="6 7">NIPH 991</strain>
    </source>
</reference>
<dbReference type="InterPro" id="IPR002939">
    <property type="entry name" value="DnaJ_C"/>
</dbReference>
<dbReference type="PROSITE" id="PS50076">
    <property type="entry name" value="DNAJ_2"/>
    <property type="match status" value="1"/>
</dbReference>
<evidence type="ECO:0000256" key="4">
    <source>
        <dbReference type="SAM" id="MobiDB-lite"/>
    </source>
</evidence>
<dbReference type="FunFam" id="2.60.260.20:FF:000013">
    <property type="entry name" value="DnaJ subfamily B member 11"/>
    <property type="match status" value="1"/>
</dbReference>
<dbReference type="PRINTS" id="PR00625">
    <property type="entry name" value="JDOMAIN"/>
</dbReference>
<dbReference type="GO" id="GO:0003677">
    <property type="term" value="F:DNA binding"/>
    <property type="evidence" value="ECO:0007669"/>
    <property type="project" value="UniProtKB-KW"/>
</dbReference>
<feature type="region of interest" description="Disordered" evidence="4">
    <location>
        <begin position="123"/>
        <end position="147"/>
    </location>
</feature>
<dbReference type="SUPFAM" id="SSF46565">
    <property type="entry name" value="Chaperone J-domain"/>
    <property type="match status" value="1"/>
</dbReference>
<keyword evidence="2" id="KW-0238">DNA-binding</keyword>
<evidence type="ECO:0000256" key="3">
    <source>
        <dbReference type="ARBA" id="ARBA00023186"/>
    </source>
</evidence>
<feature type="compositionally biased region" description="Low complexity" evidence="4">
    <location>
        <begin position="128"/>
        <end position="141"/>
    </location>
</feature>
<name>N8YCN0_ACIGI</name>
<evidence type="ECO:0000313" key="6">
    <source>
        <dbReference type="EMBL" id="ENV19074.1"/>
    </source>
</evidence>
<evidence type="ECO:0000256" key="1">
    <source>
        <dbReference type="ARBA" id="ARBA00022490"/>
    </source>
</evidence>
<feature type="compositionally biased region" description="Low complexity" evidence="4">
    <location>
        <begin position="87"/>
        <end position="97"/>
    </location>
</feature>
<feature type="region of interest" description="Disordered" evidence="4">
    <location>
        <begin position="77"/>
        <end position="105"/>
    </location>
</feature>
<dbReference type="PATRIC" id="fig|1217656.3.peg.168"/>
<dbReference type="InterPro" id="IPR001623">
    <property type="entry name" value="DnaJ_domain"/>
</dbReference>